<evidence type="ECO:0000256" key="3">
    <source>
        <dbReference type="ARBA" id="ARBA00022723"/>
    </source>
</evidence>
<dbReference type="InterPro" id="IPR051395">
    <property type="entry name" value="Cytochrome_c_Peroxidase/MauG"/>
</dbReference>
<dbReference type="GO" id="GO:0046872">
    <property type="term" value="F:metal ion binding"/>
    <property type="evidence" value="ECO:0007669"/>
    <property type="project" value="UniProtKB-KW"/>
</dbReference>
<dbReference type="GO" id="GO:0009055">
    <property type="term" value="F:electron transfer activity"/>
    <property type="evidence" value="ECO:0007669"/>
    <property type="project" value="InterPro"/>
</dbReference>
<dbReference type="AlphaFoldDB" id="A0A518EMT1"/>
<dbReference type="InterPro" id="IPR009056">
    <property type="entry name" value="Cyt_c-like_dom"/>
</dbReference>
<reference evidence="10 11" key="1">
    <citation type="submission" date="2019-02" db="EMBL/GenBank/DDBJ databases">
        <title>Deep-cultivation of Planctomycetes and their phenomic and genomic characterization uncovers novel biology.</title>
        <authorList>
            <person name="Wiegand S."/>
            <person name="Jogler M."/>
            <person name="Boedeker C."/>
            <person name="Pinto D."/>
            <person name="Vollmers J."/>
            <person name="Rivas-Marin E."/>
            <person name="Kohn T."/>
            <person name="Peeters S.H."/>
            <person name="Heuer A."/>
            <person name="Rast P."/>
            <person name="Oberbeckmann S."/>
            <person name="Bunk B."/>
            <person name="Jeske O."/>
            <person name="Meyerdierks A."/>
            <person name="Storesund J.E."/>
            <person name="Kallscheuer N."/>
            <person name="Luecker S."/>
            <person name="Lage O.M."/>
            <person name="Pohl T."/>
            <person name="Merkel B.J."/>
            <person name="Hornburger P."/>
            <person name="Mueller R.-W."/>
            <person name="Bruemmer F."/>
            <person name="Labrenz M."/>
            <person name="Spormann A.M."/>
            <person name="Op den Camp H."/>
            <person name="Overmann J."/>
            <person name="Amann R."/>
            <person name="Jetten M.S.M."/>
            <person name="Mascher T."/>
            <person name="Medema M.H."/>
            <person name="Devos D.P."/>
            <person name="Kaster A.-K."/>
            <person name="Ovreas L."/>
            <person name="Rohde M."/>
            <person name="Galperin M.Y."/>
            <person name="Jogler C."/>
        </authorList>
    </citation>
    <scope>NUCLEOTIDE SEQUENCE [LARGE SCALE GENOMIC DNA]</scope>
    <source>
        <strain evidence="10 11">Poly30</strain>
    </source>
</reference>
<dbReference type="InterPro" id="IPR036909">
    <property type="entry name" value="Cyt_c-like_dom_sf"/>
</dbReference>
<dbReference type="PANTHER" id="PTHR30600">
    <property type="entry name" value="CYTOCHROME C PEROXIDASE-RELATED"/>
    <property type="match status" value="1"/>
</dbReference>
<evidence type="ECO:0000256" key="1">
    <source>
        <dbReference type="ARBA" id="ARBA00004196"/>
    </source>
</evidence>
<evidence type="ECO:0000256" key="8">
    <source>
        <dbReference type="SAM" id="SignalP"/>
    </source>
</evidence>
<comment type="subcellular location">
    <subcellularLocation>
        <location evidence="1">Cell envelope</location>
    </subcellularLocation>
</comment>
<evidence type="ECO:0000313" key="11">
    <source>
        <dbReference type="Proteomes" id="UP000320390"/>
    </source>
</evidence>
<dbReference type="GO" id="GO:0004130">
    <property type="term" value="F:cytochrome-c peroxidase activity"/>
    <property type="evidence" value="ECO:0007669"/>
    <property type="project" value="UniProtKB-EC"/>
</dbReference>
<dbReference type="SUPFAM" id="SSF46626">
    <property type="entry name" value="Cytochrome c"/>
    <property type="match status" value="2"/>
</dbReference>
<dbReference type="EMBL" id="CP036434">
    <property type="protein sequence ID" value="QDV05392.1"/>
    <property type="molecule type" value="Genomic_DNA"/>
</dbReference>
<evidence type="ECO:0000313" key="10">
    <source>
        <dbReference type="EMBL" id="QDV05392.1"/>
    </source>
</evidence>
<dbReference type="InterPro" id="IPR004852">
    <property type="entry name" value="Di-haem_cyt_c_peroxidsae"/>
</dbReference>
<accession>A0A518EMT1</accession>
<dbReference type="Gene3D" id="1.10.760.10">
    <property type="entry name" value="Cytochrome c-like domain"/>
    <property type="match status" value="2"/>
</dbReference>
<evidence type="ECO:0000256" key="6">
    <source>
        <dbReference type="ARBA" id="ARBA00023004"/>
    </source>
</evidence>
<dbReference type="GO" id="GO:0020037">
    <property type="term" value="F:heme binding"/>
    <property type="evidence" value="ECO:0007669"/>
    <property type="project" value="InterPro"/>
</dbReference>
<keyword evidence="2 7" id="KW-0349">Heme</keyword>
<evidence type="ECO:0000259" key="9">
    <source>
        <dbReference type="PROSITE" id="PS51007"/>
    </source>
</evidence>
<dbReference type="PANTHER" id="PTHR30600:SF10">
    <property type="entry name" value="BLL6722 PROTEIN"/>
    <property type="match status" value="1"/>
</dbReference>
<evidence type="ECO:0000256" key="7">
    <source>
        <dbReference type="PROSITE-ProRule" id="PRU00433"/>
    </source>
</evidence>
<dbReference type="Pfam" id="PF03150">
    <property type="entry name" value="CCP_MauG"/>
    <property type="match status" value="1"/>
</dbReference>
<keyword evidence="5 10" id="KW-0560">Oxidoreductase</keyword>
<name>A0A518EMT1_9BACT</name>
<protein>
    <submittedName>
        <fullName evidence="10">Cytochrome c551 peroxidase</fullName>
        <ecNumber evidence="10">1.11.1.5</ecNumber>
    </submittedName>
</protein>
<sequence length="553" mass="58878" precursor="true">MSLLSLMSLSGRLGLALTLASQAAALQGSLGPPVAPPENPMTLAKARLGRALFWDEQLSTLDTMACATCHLPEAGGADPRTMQDLPGSTYIGWDRTLGTEDDTHSSPGIAGHTSDLHLSFKKQTELGPQLTIRNTPMVFDAAYAPILLLDGKATADFIDPMTGQVISPVGAALESQAIIPYSDQKEMSFFERPVPDVIADVRASAPLALAENVPADLAAWIAGRSYDELFEEAFGSPGLDIVRIGQAVATYERTLVTHDQIPFDAYLDGDVNALTAEERAGYDVFLARGCVTCHPGAIMSDHEFRNIGLDGPYDDVGREFITGMATDHGRFRTPTLRNLALTAPYFHDGSALTIEDAVEFFDVGGRHAAPNKDPLIVPLGMSALEKSRLVAFLGRPLTDPRAANFEGPYERLGLYSESARRPQIYGAGTAGSQGETPRMWAIEPTRLGRTINVGVSRATPGAPAALLVSPEADVLGSPFQGATLHVRLGPGASSYRIQVASPGFGEGSQSLRLMLPDTPALAGTSLFAQWLIFDPHPGGRLAASPAVRMLLIH</sequence>
<evidence type="ECO:0000256" key="4">
    <source>
        <dbReference type="ARBA" id="ARBA00022729"/>
    </source>
</evidence>
<evidence type="ECO:0000256" key="5">
    <source>
        <dbReference type="ARBA" id="ARBA00023002"/>
    </source>
</evidence>
<keyword evidence="6 7" id="KW-0408">Iron</keyword>
<gene>
    <name evidence="10" type="primary">ccp_1</name>
    <name evidence="10" type="ORF">Poly30_08890</name>
</gene>
<feature type="domain" description="Cytochrome c" evidence="9">
    <location>
        <begin position="44"/>
        <end position="186"/>
    </location>
</feature>
<dbReference type="Proteomes" id="UP000320390">
    <property type="component" value="Chromosome"/>
</dbReference>
<evidence type="ECO:0000256" key="2">
    <source>
        <dbReference type="ARBA" id="ARBA00022617"/>
    </source>
</evidence>
<keyword evidence="3 7" id="KW-0479">Metal-binding</keyword>
<keyword evidence="10" id="KW-0575">Peroxidase</keyword>
<dbReference type="PROSITE" id="PS51007">
    <property type="entry name" value="CYTC"/>
    <property type="match status" value="1"/>
</dbReference>
<organism evidence="10 11">
    <name type="scientific">Saltatorellus ferox</name>
    <dbReference type="NCBI Taxonomy" id="2528018"/>
    <lineage>
        <taxon>Bacteria</taxon>
        <taxon>Pseudomonadati</taxon>
        <taxon>Planctomycetota</taxon>
        <taxon>Planctomycetia</taxon>
        <taxon>Planctomycetia incertae sedis</taxon>
        <taxon>Saltatorellus</taxon>
    </lineage>
</organism>
<feature type="signal peptide" evidence="8">
    <location>
        <begin position="1"/>
        <end position="23"/>
    </location>
</feature>
<dbReference type="EC" id="1.11.1.5" evidence="10"/>
<keyword evidence="4 8" id="KW-0732">Signal</keyword>
<feature type="chain" id="PRO_5021708136" evidence="8">
    <location>
        <begin position="24"/>
        <end position="553"/>
    </location>
</feature>
<proteinExistence type="predicted"/>
<keyword evidence="11" id="KW-1185">Reference proteome</keyword>
<dbReference type="GO" id="GO:0030313">
    <property type="term" value="C:cell envelope"/>
    <property type="evidence" value="ECO:0007669"/>
    <property type="project" value="UniProtKB-SubCell"/>
</dbReference>